<reference evidence="1 2" key="1">
    <citation type="submission" date="2017-01" db="EMBL/GenBank/DDBJ databases">
        <authorList>
            <consortium name="Urmite Genomes"/>
        </authorList>
    </citation>
    <scope>NUCLEOTIDE SEQUENCE [LARGE SCALE GENOMIC DNA]</scope>
    <source>
        <strain evidence="1 2">AB57</strain>
    </source>
</reference>
<evidence type="ECO:0000313" key="2">
    <source>
        <dbReference type="Proteomes" id="UP000240988"/>
    </source>
</evidence>
<evidence type="ECO:0000313" key="1">
    <source>
        <dbReference type="EMBL" id="SPM32737.1"/>
    </source>
</evidence>
<sequence>MKHYGAQQLLGQQGEGQIPGIEVPDLETVCDTFAATFLRAAGTAKRFRPRKR</sequence>
<protein>
    <submittedName>
        <fullName evidence="1">Mycobacterium rhizamassiliense ORFan</fullName>
    </submittedName>
</protein>
<dbReference type="EMBL" id="FUFA01000002">
    <property type="protein sequence ID" value="SPM32737.1"/>
    <property type="molecule type" value="Genomic_DNA"/>
</dbReference>
<keyword evidence="2" id="KW-1185">Reference proteome</keyword>
<accession>A0A2U3NMF7</accession>
<name>A0A2U3NMF7_9MYCO</name>
<dbReference type="AlphaFoldDB" id="A0A2U3NMF7"/>
<proteinExistence type="predicted"/>
<organism evidence="1 2">
    <name type="scientific">Mycobacterium rhizamassiliense</name>
    <dbReference type="NCBI Taxonomy" id="1841860"/>
    <lineage>
        <taxon>Bacteria</taxon>
        <taxon>Bacillati</taxon>
        <taxon>Actinomycetota</taxon>
        <taxon>Actinomycetes</taxon>
        <taxon>Mycobacteriales</taxon>
        <taxon>Mycobacteriaceae</taxon>
        <taxon>Mycobacterium</taxon>
    </lineage>
</organism>
<dbReference type="Proteomes" id="UP000240988">
    <property type="component" value="Unassembled WGS sequence"/>
</dbReference>
<gene>
    <name evidence="1" type="ORF">MRAB57_536</name>
</gene>